<name>A0A376GFQ0_9FLAO</name>
<reference evidence="1 2" key="1">
    <citation type="submission" date="2018-06" db="EMBL/GenBank/DDBJ databases">
        <authorList>
            <consortium name="Pathogen Informatics"/>
            <person name="Doyle S."/>
        </authorList>
    </citation>
    <scope>NUCLEOTIDE SEQUENCE [LARGE SCALE GENOMIC DNA]</scope>
    <source>
        <strain evidence="1 2">NCTC13456</strain>
    </source>
</reference>
<dbReference type="Proteomes" id="UP000254737">
    <property type="component" value="Unassembled WGS sequence"/>
</dbReference>
<evidence type="ECO:0000313" key="1">
    <source>
        <dbReference type="EMBL" id="STD59669.1"/>
    </source>
</evidence>
<sequence length="122" mass="14263">MNIPDRDQLRRTILFGDDSINNILIINSDAKFELIERVNDIEIENIQFITRFETFIADNDYVGENASKDFVHINRIYISALKEWANYLEYKSVKTYCDLEVPVSETLDELLGKIRILNTNSN</sequence>
<dbReference type="RefSeq" id="WP_147280023.1">
    <property type="nucleotide sequence ID" value="NZ_UFXS01000001.1"/>
</dbReference>
<protein>
    <submittedName>
        <fullName evidence="1">Uncharacterized protein</fullName>
    </submittedName>
</protein>
<proteinExistence type="predicted"/>
<organism evidence="1 2">
    <name type="scientific">Empedobacter falsenii</name>
    <dbReference type="NCBI Taxonomy" id="343874"/>
    <lineage>
        <taxon>Bacteria</taxon>
        <taxon>Pseudomonadati</taxon>
        <taxon>Bacteroidota</taxon>
        <taxon>Flavobacteriia</taxon>
        <taxon>Flavobacteriales</taxon>
        <taxon>Weeksellaceae</taxon>
        <taxon>Empedobacter</taxon>
    </lineage>
</organism>
<evidence type="ECO:0000313" key="2">
    <source>
        <dbReference type="Proteomes" id="UP000254737"/>
    </source>
</evidence>
<dbReference type="EMBL" id="UFXS01000001">
    <property type="protein sequence ID" value="STD59669.1"/>
    <property type="molecule type" value="Genomic_DNA"/>
</dbReference>
<accession>A0A376GFQ0</accession>
<gene>
    <name evidence="1" type="ORF">NCTC13456_03336</name>
</gene>
<dbReference type="AlphaFoldDB" id="A0A376GFQ0"/>